<protein>
    <recommendedName>
        <fullName evidence="4">T9SS C-terminal target domain-containing protein</fullName>
    </recommendedName>
</protein>
<name>A0A316WN96_9FLAO</name>
<feature type="chain" id="PRO_5016459380" description="T9SS C-terminal target domain-containing protein" evidence="1">
    <location>
        <begin position="21"/>
        <end position="213"/>
    </location>
</feature>
<gene>
    <name evidence="2" type="ORF">C1634_011460</name>
</gene>
<keyword evidence="1" id="KW-0732">Signal</keyword>
<reference evidence="2 3" key="1">
    <citation type="submission" date="2018-04" db="EMBL/GenBank/DDBJ databases">
        <title>Chryseobacterium oncorhynchi 701B-08T from rainbow trout, and Chryseobacterium viscerum 687B-08T from diseased fish.</title>
        <authorList>
            <person name="Jeong J.-J."/>
            <person name="Lee Y.J."/>
            <person name="Pathiraja D."/>
            <person name="Park B."/>
            <person name="Choi I.-G."/>
            <person name="Kim K.D."/>
        </authorList>
    </citation>
    <scope>NUCLEOTIDE SEQUENCE [LARGE SCALE GENOMIC DNA]</scope>
    <source>
        <strain evidence="2 3">687B-08</strain>
    </source>
</reference>
<sequence length="213" mass="22191">MKKFLLTAIMLVGLSAISKAQQGRVGINTTTPAATLDVVANTTDNTRPDALLVPRMTRSQLYAKDAAYIADQNGALAFVTTIDGTATAKTTNVTAVGFYYYDATSSTWKTLGGGAVANPALNVTTEQTASYAVSATDDIILFNITSAGFNVTLPTSGIPIGKRVYISNRGGNSLDILPAPRETSHTVIQPADAAILIYLGGTGAGSWSYLSGF</sequence>
<proteinExistence type="predicted"/>
<dbReference type="AlphaFoldDB" id="A0A316WN96"/>
<dbReference type="EMBL" id="PPEG02000004">
    <property type="protein sequence ID" value="PWN61873.1"/>
    <property type="molecule type" value="Genomic_DNA"/>
</dbReference>
<evidence type="ECO:0008006" key="4">
    <source>
        <dbReference type="Google" id="ProtNLM"/>
    </source>
</evidence>
<dbReference type="Proteomes" id="UP000236413">
    <property type="component" value="Unassembled WGS sequence"/>
</dbReference>
<dbReference type="RefSeq" id="WP_109738428.1">
    <property type="nucleotide sequence ID" value="NZ_PPEG02000004.1"/>
</dbReference>
<accession>A0A316WN96</accession>
<comment type="caution">
    <text evidence="2">The sequence shown here is derived from an EMBL/GenBank/DDBJ whole genome shotgun (WGS) entry which is preliminary data.</text>
</comment>
<evidence type="ECO:0000256" key="1">
    <source>
        <dbReference type="SAM" id="SignalP"/>
    </source>
</evidence>
<evidence type="ECO:0000313" key="2">
    <source>
        <dbReference type="EMBL" id="PWN61873.1"/>
    </source>
</evidence>
<feature type="signal peptide" evidence="1">
    <location>
        <begin position="1"/>
        <end position="20"/>
    </location>
</feature>
<organism evidence="2 3">
    <name type="scientific">Chryseobacterium viscerum</name>
    <dbReference type="NCBI Taxonomy" id="1037377"/>
    <lineage>
        <taxon>Bacteria</taxon>
        <taxon>Pseudomonadati</taxon>
        <taxon>Bacteroidota</taxon>
        <taxon>Flavobacteriia</taxon>
        <taxon>Flavobacteriales</taxon>
        <taxon>Weeksellaceae</taxon>
        <taxon>Chryseobacterium group</taxon>
        <taxon>Chryseobacterium</taxon>
    </lineage>
</organism>
<evidence type="ECO:0000313" key="3">
    <source>
        <dbReference type="Proteomes" id="UP000236413"/>
    </source>
</evidence>